<evidence type="ECO:0000256" key="1">
    <source>
        <dbReference type="SAM" id="MobiDB-lite"/>
    </source>
</evidence>
<dbReference type="EMBL" id="LN899826">
    <property type="protein sequence ID" value="CUV38053.1"/>
    <property type="molecule type" value="Genomic_DNA"/>
</dbReference>
<evidence type="ECO:0000313" key="6">
    <source>
        <dbReference type="EMBL" id="CUV38053.1"/>
    </source>
</evidence>
<evidence type="ECO:0000313" key="7">
    <source>
        <dbReference type="EMBL" id="CUV46658.1"/>
    </source>
</evidence>
<evidence type="ECO:0000313" key="8">
    <source>
        <dbReference type="EMBL" id="CUV63655.1"/>
    </source>
</evidence>
<dbReference type="EMBL" id="LN899825">
    <property type="protein sequence ID" value="CUV34235.1"/>
    <property type="molecule type" value="Genomic_DNA"/>
</dbReference>
<evidence type="ECO:0000313" key="5">
    <source>
        <dbReference type="EMBL" id="CUV34235.1"/>
    </source>
</evidence>
<dbReference type="EMBL" id="LN899821">
    <property type="protein sequence ID" value="CUV18123.1"/>
    <property type="molecule type" value="Genomic_DNA"/>
</dbReference>
<dbReference type="EMBL" id="LN899827">
    <property type="protein sequence ID" value="CUV46658.1"/>
    <property type="molecule type" value="Genomic_DNA"/>
</dbReference>
<evidence type="ECO:0000313" key="3">
    <source>
        <dbReference type="EMBL" id="CUV25195.1"/>
    </source>
</evidence>
<accession>A0A0S4VIB2</accession>
<feature type="compositionally biased region" description="Basic residues" evidence="1">
    <location>
        <begin position="9"/>
        <end position="19"/>
    </location>
</feature>
<feature type="region of interest" description="Disordered" evidence="1">
    <location>
        <begin position="1"/>
        <end position="29"/>
    </location>
</feature>
<organism evidence="5">
    <name type="scientific">Ralstonia solanacearum</name>
    <name type="common">Pseudomonas solanacearum</name>
    <dbReference type="NCBI Taxonomy" id="305"/>
    <lineage>
        <taxon>Bacteria</taxon>
        <taxon>Pseudomonadati</taxon>
        <taxon>Pseudomonadota</taxon>
        <taxon>Betaproteobacteria</taxon>
        <taxon>Burkholderiales</taxon>
        <taxon>Burkholderiaceae</taxon>
        <taxon>Ralstonia</taxon>
        <taxon>Ralstonia solanacearum species complex</taxon>
    </lineage>
</organism>
<protein>
    <submittedName>
        <fullName evidence="5">Uncharacterized protein</fullName>
    </submittedName>
</protein>
<proteinExistence type="predicted"/>
<sequence>MPLVTGHPTRVRPGLRRQRRGDAAQSIDRAGARVERNKKTLMGHGYASGRLERAGARAHMNSAYAPAQASRHRT</sequence>
<evidence type="ECO:0000313" key="4">
    <source>
        <dbReference type="EMBL" id="CUV28798.1"/>
    </source>
</evidence>
<dbReference type="AlphaFoldDB" id="A0A0S4VIB2"/>
<dbReference type="EMBL" id="LN899823">
    <property type="protein sequence ID" value="CUV25195.1"/>
    <property type="molecule type" value="Genomic_DNA"/>
</dbReference>
<dbReference type="EMBL" id="LN899822">
    <property type="protein sequence ID" value="CUV63655.1"/>
    <property type="molecule type" value="Genomic_DNA"/>
</dbReference>
<evidence type="ECO:0000313" key="2">
    <source>
        <dbReference type="EMBL" id="CUV18123.1"/>
    </source>
</evidence>
<name>A0A0S4VIB2_RALSL</name>
<reference evidence="5" key="1">
    <citation type="submission" date="2015-10" db="EMBL/GenBank/DDBJ databases">
        <authorList>
            <person name="Gilbert D.G."/>
        </authorList>
    </citation>
    <scope>NUCLEOTIDE SEQUENCE</scope>
    <source>
        <strain evidence="5">Phyl III-seqv23</strain>
    </source>
</reference>
<dbReference type="EMBL" id="LN899824">
    <property type="protein sequence ID" value="CUV28798.1"/>
    <property type="molecule type" value="Genomic_DNA"/>
</dbReference>
<gene>
    <name evidence="2" type="ORF">PSS4_v1_490013</name>
    <name evidence="8" type="ORF">RD1301_v1_3720010</name>
    <name evidence="3" type="ORF">RUN1744_v1_840122</name>
    <name evidence="4" type="ORF">RUN1985_v1_280113</name>
    <name evidence="5" type="ORF">TD1301_v1_840010</name>
    <name evidence="6" type="ORF">TF3108_v1_70034</name>
    <name evidence="7" type="ORF">TO10_v1_650008</name>
</gene>